<dbReference type="InterPro" id="IPR011993">
    <property type="entry name" value="PH-like_dom_sf"/>
</dbReference>
<dbReference type="OrthoDB" id="766346at2759"/>
<feature type="compositionally biased region" description="Pro residues" evidence="2">
    <location>
        <begin position="32"/>
        <end position="44"/>
    </location>
</feature>
<gene>
    <name evidence="4" type="ORF">GSMUA_150090.1</name>
</gene>
<accession>A0A804JCD0</accession>
<dbReference type="PANTHER" id="PTHR31969">
    <property type="entry name" value="GEM-LIKE PROTEIN 2"/>
    <property type="match status" value="1"/>
</dbReference>
<name>A0A804JCD0_MUSAM</name>
<dbReference type="EnsemblPlants" id="Ma06_t03880.1">
    <property type="protein sequence ID" value="Ma06_p03880.1"/>
    <property type="gene ID" value="Ma06_g03880"/>
</dbReference>
<evidence type="ECO:0000256" key="1">
    <source>
        <dbReference type="ARBA" id="ARBA00009414"/>
    </source>
</evidence>
<dbReference type="InterPro" id="IPR004182">
    <property type="entry name" value="GRAM"/>
</dbReference>
<dbReference type="EMBL" id="HG996471">
    <property type="protein sequence ID" value="CAG1845214.1"/>
    <property type="molecule type" value="Genomic_DNA"/>
</dbReference>
<feature type="compositionally biased region" description="Low complexity" evidence="2">
    <location>
        <begin position="66"/>
        <end position="77"/>
    </location>
</feature>
<dbReference type="InParanoid" id="A0A804JCD0"/>
<evidence type="ECO:0000259" key="3">
    <source>
        <dbReference type="SMART" id="SM00568"/>
    </source>
</evidence>
<evidence type="ECO:0000313" key="5">
    <source>
        <dbReference type="EnsemblPlants" id="Ma06_p03880.1"/>
    </source>
</evidence>
<dbReference type="InterPro" id="IPR037848">
    <property type="entry name" value="GEM-like"/>
</dbReference>
<feature type="compositionally biased region" description="Basic and acidic residues" evidence="2">
    <location>
        <begin position="1"/>
        <end position="19"/>
    </location>
</feature>
<evidence type="ECO:0000313" key="4">
    <source>
        <dbReference type="EMBL" id="CAG1845214.1"/>
    </source>
</evidence>
<reference evidence="5" key="2">
    <citation type="submission" date="2021-05" db="UniProtKB">
        <authorList>
            <consortium name="EnsemblPlants"/>
        </authorList>
    </citation>
    <scope>IDENTIFICATION</scope>
    <source>
        <strain evidence="5">subsp. malaccensis</strain>
    </source>
</reference>
<feature type="compositionally biased region" description="Polar residues" evidence="2">
    <location>
        <begin position="50"/>
        <end position="60"/>
    </location>
</feature>
<evidence type="ECO:0000256" key="2">
    <source>
        <dbReference type="SAM" id="MobiDB-lite"/>
    </source>
</evidence>
<dbReference type="CDD" id="cd13222">
    <property type="entry name" value="PH-GRAM_GEM"/>
    <property type="match status" value="1"/>
</dbReference>
<feature type="region of interest" description="Disordered" evidence="2">
    <location>
        <begin position="1"/>
        <end position="95"/>
    </location>
</feature>
<dbReference type="Pfam" id="PF02893">
    <property type="entry name" value="GRAM"/>
    <property type="match status" value="1"/>
</dbReference>
<dbReference type="Gramene" id="Ma06_t03880.1">
    <property type="protein sequence ID" value="Ma06_p03880.1"/>
    <property type="gene ID" value="Ma06_g03880"/>
</dbReference>
<dbReference type="AlphaFoldDB" id="A0A804JCD0"/>
<evidence type="ECO:0000313" key="6">
    <source>
        <dbReference type="Proteomes" id="UP000012960"/>
    </source>
</evidence>
<dbReference type="SMART" id="SM00568">
    <property type="entry name" value="GRAM"/>
    <property type="match status" value="1"/>
</dbReference>
<dbReference type="Gene3D" id="2.30.29.30">
    <property type="entry name" value="Pleckstrin-homology domain (PH domain)/Phosphotyrosine-binding domain (PTB)"/>
    <property type="match status" value="1"/>
</dbReference>
<sequence length="280" mass="30758">MDPAVEHAGKAVSDGERSPEAAPHTNLRAEDPAPPPPPRPPLPNPDVHQPHQQPTESQTPHLARESPPAASATPPVSNTYAVPPPAANSSSSRSTMETVKNVLKIWGSKVGETAKKAEDLTRNAWQHLNTGPSFVEATMGRIAQGTKVIAEGGYDKIFQQTFDTLSEEQLRKYHACYLSTSAGPVMGVLYLSTTKLAFCSDNPLPYKIGDQIEWSYYKVVVPLNQLRAVNPSVNRMKSAEKYIQVVSTDNHEFWFMGFLNYDSAVKILQEALRDVEVARP</sequence>
<dbReference type="OMA" id="NDGQTQW"/>
<reference evidence="4" key="1">
    <citation type="submission" date="2021-03" db="EMBL/GenBank/DDBJ databases">
        <authorList>
            <consortium name="Genoscope - CEA"/>
            <person name="William W."/>
        </authorList>
    </citation>
    <scope>NUCLEOTIDE SEQUENCE</scope>
    <source>
        <strain evidence="4">Doubled-haploid Pahang</strain>
    </source>
</reference>
<dbReference type="Proteomes" id="UP000012960">
    <property type="component" value="Unplaced"/>
</dbReference>
<comment type="similarity">
    <text evidence="1">Belongs to the GEM family.</text>
</comment>
<feature type="domain" description="GRAM" evidence="3">
    <location>
        <begin position="156"/>
        <end position="233"/>
    </location>
</feature>
<organism evidence="5 6">
    <name type="scientific">Musa acuminata subsp. malaccensis</name>
    <name type="common">Wild banana</name>
    <name type="synonym">Musa malaccensis</name>
    <dbReference type="NCBI Taxonomy" id="214687"/>
    <lineage>
        <taxon>Eukaryota</taxon>
        <taxon>Viridiplantae</taxon>
        <taxon>Streptophyta</taxon>
        <taxon>Embryophyta</taxon>
        <taxon>Tracheophyta</taxon>
        <taxon>Spermatophyta</taxon>
        <taxon>Magnoliopsida</taxon>
        <taxon>Liliopsida</taxon>
        <taxon>Zingiberales</taxon>
        <taxon>Musaceae</taxon>
        <taxon>Musa</taxon>
    </lineage>
</organism>
<proteinExistence type="inferred from homology"/>
<protein>
    <submittedName>
        <fullName evidence="4">(wild Malaysian banana) hypothetical protein</fullName>
    </submittedName>
</protein>
<keyword evidence="6" id="KW-1185">Reference proteome</keyword>